<evidence type="ECO:0000256" key="3">
    <source>
        <dbReference type="ARBA" id="ARBA00022989"/>
    </source>
</evidence>
<name>A0A1I2JJX8_9GAMM</name>
<dbReference type="GO" id="GO:0030288">
    <property type="term" value="C:outer membrane-bounded periplasmic space"/>
    <property type="evidence" value="ECO:0007669"/>
    <property type="project" value="InterPro"/>
</dbReference>
<feature type="region of interest" description="Disordered" evidence="6">
    <location>
        <begin position="48"/>
        <end position="76"/>
    </location>
</feature>
<evidence type="ECO:0000256" key="5">
    <source>
        <dbReference type="RuleBase" id="RU362123"/>
    </source>
</evidence>
<dbReference type="Pfam" id="PF03544">
    <property type="entry name" value="TonB_C"/>
    <property type="match status" value="1"/>
</dbReference>
<dbReference type="GO" id="GO:0031992">
    <property type="term" value="F:energy transducer activity"/>
    <property type="evidence" value="ECO:0007669"/>
    <property type="project" value="InterPro"/>
</dbReference>
<organism evidence="8 9">
    <name type="scientific">Fontimonas thermophila</name>
    <dbReference type="NCBI Taxonomy" id="1076937"/>
    <lineage>
        <taxon>Bacteria</taxon>
        <taxon>Pseudomonadati</taxon>
        <taxon>Pseudomonadota</taxon>
        <taxon>Gammaproteobacteria</taxon>
        <taxon>Nevskiales</taxon>
        <taxon>Nevskiaceae</taxon>
        <taxon>Fontimonas</taxon>
    </lineage>
</organism>
<dbReference type="SUPFAM" id="SSF74653">
    <property type="entry name" value="TolA/TonB C-terminal domain"/>
    <property type="match status" value="1"/>
</dbReference>
<evidence type="ECO:0000256" key="6">
    <source>
        <dbReference type="SAM" id="MobiDB-lite"/>
    </source>
</evidence>
<keyword evidence="5" id="KW-0735">Signal-anchor</keyword>
<evidence type="ECO:0000313" key="9">
    <source>
        <dbReference type="Proteomes" id="UP000199771"/>
    </source>
</evidence>
<gene>
    <name evidence="8" type="ORF">SAMN04488120_1087</name>
</gene>
<accession>A0A1I2JJX8</accession>
<comment type="similarity">
    <text evidence="5">Belongs to the TonB family.</text>
</comment>
<dbReference type="GO" id="GO:0015891">
    <property type="term" value="P:siderophore transport"/>
    <property type="evidence" value="ECO:0007669"/>
    <property type="project" value="InterPro"/>
</dbReference>
<dbReference type="PRINTS" id="PR01374">
    <property type="entry name" value="TONBPROTEIN"/>
</dbReference>
<evidence type="ECO:0000256" key="4">
    <source>
        <dbReference type="ARBA" id="ARBA00023136"/>
    </source>
</evidence>
<keyword evidence="5" id="KW-0653">Protein transport</keyword>
<evidence type="ECO:0000256" key="2">
    <source>
        <dbReference type="ARBA" id="ARBA00022692"/>
    </source>
</evidence>
<keyword evidence="5" id="KW-0997">Cell inner membrane</keyword>
<dbReference type="InterPro" id="IPR006260">
    <property type="entry name" value="TonB/TolA_C"/>
</dbReference>
<evidence type="ECO:0000259" key="7">
    <source>
        <dbReference type="PROSITE" id="PS52015"/>
    </source>
</evidence>
<comment type="function">
    <text evidence="5">Interacts with outer membrane receptor proteins that carry out high-affinity binding and energy dependent uptake into the periplasmic space of specific substrates. It could act to transduce energy from the cytoplasmic membrane to specific energy-requiring processes in the outer membrane, resulting in the release into the periplasm of ligands bound by these outer membrane proteins.</text>
</comment>
<dbReference type="STRING" id="1076937.SAMN04488120_1087"/>
<dbReference type="GO" id="GO:0005886">
    <property type="term" value="C:plasma membrane"/>
    <property type="evidence" value="ECO:0007669"/>
    <property type="project" value="UniProtKB-SubCell"/>
</dbReference>
<proteinExistence type="inferred from homology"/>
<evidence type="ECO:0000313" key="8">
    <source>
        <dbReference type="EMBL" id="SFF54418.1"/>
    </source>
</evidence>
<dbReference type="EMBL" id="FOOC01000008">
    <property type="protein sequence ID" value="SFF54418.1"/>
    <property type="molecule type" value="Genomic_DNA"/>
</dbReference>
<sequence>MRWITTPLAALLVAFALFLLMQWLIRPPQEPEELQRVLPEIEIVRPTPEAEQQPDFASPDAAPPPPPAAPPSLARPDLPALEIPAINAVPLDVGPIAVPTQLSGGGPKLGSSGAFGGFVGGRGSGAGGGAGGGGYGTGQGFKGRTLIPLSTARPQMPEWACKQGIRGWVEVVFTVLPDGKVTNVRLVDADPRGVFEAAAIESVAHWIYPSYPKAREVKQRVEMDPADCAYNWQ</sequence>
<comment type="subcellular location">
    <subcellularLocation>
        <location evidence="5">Cell inner membrane</location>
        <topology evidence="5">Single-pass membrane protein</topology>
        <orientation evidence="5">Periplasmic side</orientation>
    </subcellularLocation>
    <subcellularLocation>
        <location evidence="1">Membrane</location>
        <topology evidence="1">Single-pass membrane protein</topology>
    </subcellularLocation>
</comment>
<dbReference type="InterPro" id="IPR003538">
    <property type="entry name" value="TonB"/>
</dbReference>
<dbReference type="AlphaFoldDB" id="A0A1I2JJX8"/>
<dbReference type="GO" id="GO:0015031">
    <property type="term" value="P:protein transport"/>
    <property type="evidence" value="ECO:0007669"/>
    <property type="project" value="UniProtKB-UniRule"/>
</dbReference>
<keyword evidence="5" id="KW-0813">Transport</keyword>
<keyword evidence="5" id="KW-1003">Cell membrane</keyword>
<feature type="compositionally biased region" description="Pro residues" evidence="6">
    <location>
        <begin position="61"/>
        <end position="70"/>
    </location>
</feature>
<keyword evidence="9" id="KW-1185">Reference proteome</keyword>
<evidence type="ECO:0000256" key="1">
    <source>
        <dbReference type="ARBA" id="ARBA00004167"/>
    </source>
</evidence>
<dbReference type="RefSeq" id="WP_091533947.1">
    <property type="nucleotide sequence ID" value="NZ_FOOC01000008.1"/>
</dbReference>
<keyword evidence="3" id="KW-1133">Transmembrane helix</keyword>
<dbReference type="InterPro" id="IPR037682">
    <property type="entry name" value="TonB_C"/>
</dbReference>
<dbReference type="PROSITE" id="PS52015">
    <property type="entry name" value="TONB_CTD"/>
    <property type="match status" value="1"/>
</dbReference>
<dbReference type="Gene3D" id="3.30.2420.10">
    <property type="entry name" value="TonB"/>
    <property type="match status" value="1"/>
</dbReference>
<feature type="domain" description="TonB C-terminal" evidence="7">
    <location>
        <begin position="141"/>
        <end position="233"/>
    </location>
</feature>
<keyword evidence="2" id="KW-0812">Transmembrane</keyword>
<reference evidence="8 9" key="1">
    <citation type="submission" date="2016-10" db="EMBL/GenBank/DDBJ databases">
        <authorList>
            <person name="de Groot N.N."/>
        </authorList>
    </citation>
    <scope>NUCLEOTIDE SEQUENCE [LARGE SCALE GENOMIC DNA]</scope>
    <source>
        <strain evidence="8 9">DSM 23609</strain>
    </source>
</reference>
<protein>
    <recommendedName>
        <fullName evidence="5">Protein TonB</fullName>
    </recommendedName>
</protein>
<keyword evidence="4" id="KW-0472">Membrane</keyword>
<dbReference type="NCBIfam" id="TIGR01352">
    <property type="entry name" value="tonB_Cterm"/>
    <property type="match status" value="1"/>
</dbReference>
<dbReference type="Proteomes" id="UP000199771">
    <property type="component" value="Unassembled WGS sequence"/>
</dbReference>
<dbReference type="GO" id="GO:0055085">
    <property type="term" value="P:transmembrane transport"/>
    <property type="evidence" value="ECO:0007669"/>
    <property type="project" value="InterPro"/>
</dbReference>